<keyword evidence="2" id="KW-0521">NADP</keyword>
<sequence length="313" mass="34075">MSSIVAVAGGTGSLGRTLVEAIAADRQHKVFILAREAKADREPHVGVQILTVNYSNVDSLVQVLDENKIDTVISALSVSGVAESELNLIAAANQALNTRRYVPSFWGIKFPRRVVDKYPVAKAKWALVDALAQTSLEYTVWLHGYLSDYYVSPPIKTHMPILTSYIDVPNKTGAIPGSGEVPVVLTHSVDLAKFVSASLTLPKWAPEVSLVGDRLTLNELVEVLEAEKGVKFKVTHDSVEDMTAGKVTELPSHVPLYSFYPKEALQGTFATIGLLVEDGTLDCKDGHDITKDFPNIKLRTINELLLEGADLEL</sequence>
<dbReference type="InterPro" id="IPR008030">
    <property type="entry name" value="NmrA-like"/>
</dbReference>
<keyword evidence="6" id="KW-1185">Reference proteome</keyword>
<dbReference type="PANTHER" id="PTHR47706:SF4">
    <property type="entry name" value="NMRA-LIKE DOMAIN-CONTAINING PROTEIN"/>
    <property type="match status" value="1"/>
</dbReference>
<gene>
    <name evidence="5" type="ORF">EDB81DRAFT_875588</name>
</gene>
<dbReference type="Gene3D" id="3.40.50.720">
    <property type="entry name" value="NAD(P)-binding Rossmann-like Domain"/>
    <property type="match status" value="1"/>
</dbReference>
<dbReference type="Proteomes" id="UP000738349">
    <property type="component" value="Unassembled WGS sequence"/>
</dbReference>
<dbReference type="PANTHER" id="PTHR47706">
    <property type="entry name" value="NMRA-LIKE FAMILY PROTEIN"/>
    <property type="match status" value="1"/>
</dbReference>
<comment type="caution">
    <text evidence="5">The sequence shown here is derived from an EMBL/GenBank/DDBJ whole genome shotgun (WGS) entry which is preliminary data.</text>
</comment>
<name>A0A9P9FUL0_9HYPO</name>
<evidence type="ECO:0000259" key="4">
    <source>
        <dbReference type="Pfam" id="PF05368"/>
    </source>
</evidence>
<dbReference type="GO" id="GO:0016491">
    <property type="term" value="F:oxidoreductase activity"/>
    <property type="evidence" value="ECO:0007669"/>
    <property type="project" value="UniProtKB-KW"/>
</dbReference>
<dbReference type="EMBL" id="JAGMUV010000001">
    <property type="protein sequence ID" value="KAH7176790.1"/>
    <property type="molecule type" value="Genomic_DNA"/>
</dbReference>
<proteinExistence type="inferred from homology"/>
<dbReference type="Gene3D" id="3.90.25.10">
    <property type="entry name" value="UDP-galactose 4-epimerase, domain 1"/>
    <property type="match status" value="1"/>
</dbReference>
<evidence type="ECO:0000256" key="3">
    <source>
        <dbReference type="ARBA" id="ARBA00023002"/>
    </source>
</evidence>
<dbReference type="InterPro" id="IPR051609">
    <property type="entry name" value="NmrA/Isoflavone_reductase-like"/>
</dbReference>
<feature type="domain" description="NmrA-like" evidence="4">
    <location>
        <begin position="2"/>
        <end position="300"/>
    </location>
</feature>
<comment type="similarity">
    <text evidence="1">Belongs to the NmrA-type oxidoreductase family. Isoflavone reductase subfamily.</text>
</comment>
<protein>
    <recommendedName>
        <fullName evidence="4">NmrA-like domain-containing protein</fullName>
    </recommendedName>
</protein>
<dbReference type="SUPFAM" id="SSF51735">
    <property type="entry name" value="NAD(P)-binding Rossmann-fold domains"/>
    <property type="match status" value="1"/>
</dbReference>
<reference evidence="5" key="1">
    <citation type="journal article" date="2021" name="Nat. Commun.">
        <title>Genetic determinants of endophytism in the Arabidopsis root mycobiome.</title>
        <authorList>
            <person name="Mesny F."/>
            <person name="Miyauchi S."/>
            <person name="Thiergart T."/>
            <person name="Pickel B."/>
            <person name="Atanasova L."/>
            <person name="Karlsson M."/>
            <person name="Huettel B."/>
            <person name="Barry K.W."/>
            <person name="Haridas S."/>
            <person name="Chen C."/>
            <person name="Bauer D."/>
            <person name="Andreopoulos W."/>
            <person name="Pangilinan J."/>
            <person name="LaButti K."/>
            <person name="Riley R."/>
            <person name="Lipzen A."/>
            <person name="Clum A."/>
            <person name="Drula E."/>
            <person name="Henrissat B."/>
            <person name="Kohler A."/>
            <person name="Grigoriev I.V."/>
            <person name="Martin F.M."/>
            <person name="Hacquard S."/>
        </authorList>
    </citation>
    <scope>NUCLEOTIDE SEQUENCE</scope>
    <source>
        <strain evidence="5">MPI-CAGE-AT-0147</strain>
    </source>
</reference>
<evidence type="ECO:0000313" key="6">
    <source>
        <dbReference type="Proteomes" id="UP000738349"/>
    </source>
</evidence>
<dbReference type="AlphaFoldDB" id="A0A9P9FUL0"/>
<accession>A0A9P9FUL0</accession>
<evidence type="ECO:0000313" key="5">
    <source>
        <dbReference type="EMBL" id="KAH7176790.1"/>
    </source>
</evidence>
<evidence type="ECO:0000256" key="2">
    <source>
        <dbReference type="ARBA" id="ARBA00022857"/>
    </source>
</evidence>
<evidence type="ECO:0000256" key="1">
    <source>
        <dbReference type="ARBA" id="ARBA00005725"/>
    </source>
</evidence>
<organism evidence="5 6">
    <name type="scientific">Dactylonectria macrodidyma</name>
    <dbReference type="NCBI Taxonomy" id="307937"/>
    <lineage>
        <taxon>Eukaryota</taxon>
        <taxon>Fungi</taxon>
        <taxon>Dikarya</taxon>
        <taxon>Ascomycota</taxon>
        <taxon>Pezizomycotina</taxon>
        <taxon>Sordariomycetes</taxon>
        <taxon>Hypocreomycetidae</taxon>
        <taxon>Hypocreales</taxon>
        <taxon>Nectriaceae</taxon>
        <taxon>Dactylonectria</taxon>
    </lineage>
</organism>
<dbReference type="InterPro" id="IPR036291">
    <property type="entry name" value="NAD(P)-bd_dom_sf"/>
</dbReference>
<dbReference type="Pfam" id="PF05368">
    <property type="entry name" value="NmrA"/>
    <property type="match status" value="1"/>
</dbReference>
<dbReference type="OrthoDB" id="419598at2759"/>
<keyword evidence="3" id="KW-0560">Oxidoreductase</keyword>